<evidence type="ECO:0000313" key="15">
    <source>
        <dbReference type="Proteomes" id="UP000467700"/>
    </source>
</evidence>
<dbReference type="GO" id="GO:0008703">
    <property type="term" value="F:5-amino-6-(5-phosphoribosylamino)uracil reductase activity"/>
    <property type="evidence" value="ECO:0007669"/>
    <property type="project" value="InterPro"/>
</dbReference>
<organism evidence="14 15">
    <name type="scientific">Cyclocybe aegerita</name>
    <name type="common">Black poplar mushroom</name>
    <name type="synonym">Agrocybe aegerita</name>
    <dbReference type="NCBI Taxonomy" id="1973307"/>
    <lineage>
        <taxon>Eukaryota</taxon>
        <taxon>Fungi</taxon>
        <taxon>Dikarya</taxon>
        <taxon>Basidiomycota</taxon>
        <taxon>Agaricomycotina</taxon>
        <taxon>Agaricomycetes</taxon>
        <taxon>Agaricomycetidae</taxon>
        <taxon>Agaricales</taxon>
        <taxon>Agaricineae</taxon>
        <taxon>Bolbitiaceae</taxon>
        <taxon>Cyclocybe</taxon>
    </lineage>
</organism>
<evidence type="ECO:0000256" key="7">
    <source>
        <dbReference type="ARBA" id="ARBA00022857"/>
    </source>
</evidence>
<dbReference type="PANTHER" id="PTHR38011:SF7">
    <property type="entry name" value="2,5-DIAMINO-6-RIBOSYLAMINO-4(3H)-PYRIMIDINONE 5'-PHOSPHATE REDUCTASE"/>
    <property type="match status" value="1"/>
</dbReference>
<dbReference type="InterPro" id="IPR024072">
    <property type="entry name" value="DHFR-like_dom_sf"/>
</dbReference>
<protein>
    <recommendedName>
        <fullName evidence="5">2,5-diamino-6-ribosylamino-4(3H)-pyrimidinone 5'-phosphate reductase</fullName>
        <ecNumber evidence="4">1.1.1.302</ecNumber>
    </recommendedName>
    <alternativeName>
        <fullName evidence="10">2,5-diamino-6-(5-phospho-D-ribosylamino)pyrimidin-4(3H)-one reductase</fullName>
    </alternativeName>
    <alternativeName>
        <fullName evidence="9">2,5-diamino-6-ribitylamino-4(3H)-pyrimidinone 5'-phosphate synthase</fullName>
    </alternativeName>
</protein>
<accession>A0A8S0WCC5</accession>
<evidence type="ECO:0000256" key="2">
    <source>
        <dbReference type="ARBA" id="ARBA00005104"/>
    </source>
</evidence>
<evidence type="ECO:0000313" key="14">
    <source>
        <dbReference type="EMBL" id="CAA7264850.1"/>
    </source>
</evidence>
<keyword evidence="7" id="KW-0521">NADP</keyword>
<comment type="function">
    <text evidence="1">Catalyzes an early step in riboflavin biosynthesis, the NADPH-dependent reduction of the ribose side chain of 2,5-diamino-6-ribosylamino-4(3H)-pyrimidinone 5'-phosphate, yielding 2,5-diamino-6-ribitylamino-4(3H)-pyrimidinone 5'-phosphate.</text>
</comment>
<dbReference type="EMBL" id="CACVBS010000046">
    <property type="protein sequence ID" value="CAA7264850.1"/>
    <property type="molecule type" value="Genomic_DNA"/>
</dbReference>
<dbReference type="Proteomes" id="UP000467700">
    <property type="component" value="Unassembled WGS sequence"/>
</dbReference>
<evidence type="ECO:0000256" key="8">
    <source>
        <dbReference type="ARBA" id="ARBA00023002"/>
    </source>
</evidence>
<evidence type="ECO:0000259" key="13">
    <source>
        <dbReference type="Pfam" id="PF01872"/>
    </source>
</evidence>
<comment type="catalytic activity">
    <reaction evidence="12">
        <text>2,5-diamino-6-(1-D-ribitylamino)pyrimidin-4(3H)-one 5'-phosphate + NADP(+) = 2,5-diamino-6-(1-D-ribosylamino)pyrimidin-4(3H)-one 5'-phosphate + NADPH + H(+)</text>
        <dbReference type="Rhea" id="RHEA:27278"/>
        <dbReference type="ChEBI" id="CHEBI:15378"/>
        <dbReference type="ChEBI" id="CHEBI:57783"/>
        <dbReference type="ChEBI" id="CHEBI:58349"/>
        <dbReference type="ChEBI" id="CHEBI:58890"/>
        <dbReference type="ChEBI" id="CHEBI:59545"/>
        <dbReference type="EC" id="1.1.1.302"/>
    </reaction>
</comment>
<comment type="caution">
    <text evidence="14">The sequence shown here is derived from an EMBL/GenBank/DDBJ whole genome shotgun (WGS) entry which is preliminary data.</text>
</comment>
<reference evidence="14 15" key="1">
    <citation type="submission" date="2020-01" db="EMBL/GenBank/DDBJ databases">
        <authorList>
            <person name="Gupta K D."/>
        </authorList>
    </citation>
    <scope>NUCLEOTIDE SEQUENCE [LARGE SCALE GENOMIC DNA]</scope>
</reference>
<evidence type="ECO:0000256" key="4">
    <source>
        <dbReference type="ARBA" id="ARBA00012851"/>
    </source>
</evidence>
<evidence type="ECO:0000256" key="10">
    <source>
        <dbReference type="ARBA" id="ARBA00031630"/>
    </source>
</evidence>
<dbReference type="Pfam" id="PF01872">
    <property type="entry name" value="RibD_C"/>
    <property type="match status" value="1"/>
</dbReference>
<dbReference type="EC" id="1.1.1.302" evidence="4"/>
<keyword evidence="8" id="KW-0560">Oxidoreductase</keyword>
<evidence type="ECO:0000256" key="12">
    <source>
        <dbReference type="ARBA" id="ARBA00049020"/>
    </source>
</evidence>
<dbReference type="OrthoDB" id="5432at2759"/>
<proteinExistence type="inferred from homology"/>
<evidence type="ECO:0000256" key="3">
    <source>
        <dbReference type="ARBA" id="ARBA00009723"/>
    </source>
</evidence>
<comment type="pathway">
    <text evidence="2">Cofactor biosynthesis; riboflavin biosynthesis.</text>
</comment>
<evidence type="ECO:0000256" key="1">
    <source>
        <dbReference type="ARBA" id="ARBA00003555"/>
    </source>
</evidence>
<dbReference type="SUPFAM" id="SSF53597">
    <property type="entry name" value="Dihydrofolate reductase-like"/>
    <property type="match status" value="1"/>
</dbReference>
<dbReference type="PANTHER" id="PTHR38011">
    <property type="entry name" value="DIHYDROFOLATE REDUCTASE FAMILY PROTEIN (AFU_ORTHOLOGUE AFUA_8G06820)"/>
    <property type="match status" value="1"/>
</dbReference>
<dbReference type="GO" id="GO:0009231">
    <property type="term" value="P:riboflavin biosynthetic process"/>
    <property type="evidence" value="ECO:0007669"/>
    <property type="project" value="UniProtKB-KW"/>
</dbReference>
<evidence type="ECO:0000256" key="11">
    <source>
        <dbReference type="ARBA" id="ARBA00047550"/>
    </source>
</evidence>
<feature type="domain" description="Bacterial bifunctional deaminase-reductase C-terminal" evidence="13">
    <location>
        <begin position="25"/>
        <end position="256"/>
    </location>
</feature>
<gene>
    <name evidence="14" type="ORF">AAE3_LOCUS7321</name>
</gene>
<dbReference type="InterPro" id="IPR002734">
    <property type="entry name" value="RibDG_C"/>
</dbReference>
<comment type="similarity">
    <text evidence="3">Belongs to the HTP reductase family.</text>
</comment>
<comment type="catalytic activity">
    <reaction evidence="11">
        <text>2,5-diamino-6-(1-D-ribitylamino)pyrimidin-4(3H)-one 5'-phosphate + NAD(+) = 2,5-diamino-6-(1-D-ribosylamino)pyrimidin-4(3H)-one 5'-phosphate + NADH + H(+)</text>
        <dbReference type="Rhea" id="RHEA:27274"/>
        <dbReference type="ChEBI" id="CHEBI:15378"/>
        <dbReference type="ChEBI" id="CHEBI:57540"/>
        <dbReference type="ChEBI" id="CHEBI:57945"/>
        <dbReference type="ChEBI" id="CHEBI:58890"/>
        <dbReference type="ChEBI" id="CHEBI:59545"/>
        <dbReference type="EC" id="1.1.1.302"/>
    </reaction>
</comment>
<dbReference type="Gene3D" id="3.40.430.10">
    <property type="entry name" value="Dihydrofolate Reductase, subunit A"/>
    <property type="match status" value="1"/>
</dbReference>
<keyword evidence="15" id="KW-1185">Reference proteome</keyword>
<evidence type="ECO:0000256" key="6">
    <source>
        <dbReference type="ARBA" id="ARBA00022619"/>
    </source>
</evidence>
<sequence>MADQPPAFLLDLLKHHEEPPPAERPHVTLTFAQSIDAKIAGAGGRQLILSGKESMVMTHWMRTMHDGILVGIGTALNDDPQLNVRHLAPPSGSGPHHLPRPIIIDTHLGLLPTCKLLANFQNGTGRRPWIVCSSISPEVEEDKQQRKGMLEEAGAKIIELPLSPRSSPPGYLPVPLILKALRDLGVCSLMVEGGARIIASFLSEPVVDALIVTIAPVLVGDAGVGYQSPTFLSNNGELKARFKDVHTESFGKDTVVAFEALP</sequence>
<keyword evidence="6" id="KW-0686">Riboflavin biosynthesis</keyword>
<evidence type="ECO:0000256" key="5">
    <source>
        <dbReference type="ARBA" id="ARBA00015035"/>
    </source>
</evidence>
<dbReference type="InterPro" id="IPR050765">
    <property type="entry name" value="Riboflavin_Biosynth_HTPR"/>
</dbReference>
<name>A0A8S0WCC5_CYCAE</name>
<evidence type="ECO:0000256" key="9">
    <source>
        <dbReference type="ARBA" id="ARBA00030073"/>
    </source>
</evidence>
<dbReference type="AlphaFoldDB" id="A0A8S0WCC5"/>